<dbReference type="SUPFAM" id="SSF48239">
    <property type="entry name" value="Terpenoid cyclases/Protein prenyltransferases"/>
    <property type="match status" value="1"/>
</dbReference>
<dbReference type="Gene3D" id="1.50.10.130">
    <property type="entry name" value="Terpene synthase, N-terminal domain"/>
    <property type="match status" value="1"/>
</dbReference>
<gene>
    <name evidence="5" type="ORF">POM88_019574</name>
</gene>
<dbReference type="PANTHER" id="PTHR31225:SF253">
    <property type="entry name" value="SESQUITERPENE SYNTHASE 31"/>
    <property type="match status" value="1"/>
</dbReference>
<keyword evidence="6" id="KW-1185">Reference proteome</keyword>
<dbReference type="PANTHER" id="PTHR31225">
    <property type="entry name" value="OS04G0344100 PROTEIN-RELATED"/>
    <property type="match status" value="1"/>
</dbReference>
<evidence type="ECO:0000256" key="2">
    <source>
        <dbReference type="ARBA" id="ARBA00022842"/>
    </source>
</evidence>
<dbReference type="Pfam" id="PF01397">
    <property type="entry name" value="Terpene_synth"/>
    <property type="match status" value="1"/>
</dbReference>
<sequence length="139" mass="16428">MGSQSRPLADRSPDMWRDKFTSIPRDIELWEAYSKERDVLKNEVRSMLVSAGGEWTDKLVLINTIERLGVGYHFAEYIEDMLAEMHRVHAKLESYEKYDLFTTALYFRILRQYGYNETICHSTKHKLLVPYNNTAPYIE</sequence>
<keyword evidence="2" id="KW-0460">Magnesium</keyword>
<reference evidence="5" key="2">
    <citation type="submission" date="2023-05" db="EMBL/GenBank/DDBJ databases">
        <authorList>
            <person name="Schelkunov M.I."/>
        </authorList>
    </citation>
    <scope>NUCLEOTIDE SEQUENCE</scope>
    <source>
        <strain evidence="5">Hsosn_3</strain>
        <tissue evidence="5">Leaf</tissue>
    </source>
</reference>
<keyword evidence="3" id="KW-0456">Lyase</keyword>
<evidence type="ECO:0000256" key="1">
    <source>
        <dbReference type="ARBA" id="ARBA00004721"/>
    </source>
</evidence>
<dbReference type="Proteomes" id="UP001237642">
    <property type="component" value="Unassembled WGS sequence"/>
</dbReference>
<name>A0AAD8IB54_9APIA</name>
<evidence type="ECO:0000256" key="3">
    <source>
        <dbReference type="ARBA" id="ARBA00023239"/>
    </source>
</evidence>
<dbReference type="AlphaFoldDB" id="A0AAD8IB54"/>
<reference evidence="5" key="1">
    <citation type="submission" date="2023-02" db="EMBL/GenBank/DDBJ databases">
        <title>Genome of toxic invasive species Heracleum sosnowskyi carries increased number of genes despite the absence of recent whole-genome duplications.</title>
        <authorList>
            <person name="Schelkunov M."/>
            <person name="Shtratnikova V."/>
            <person name="Makarenko M."/>
            <person name="Klepikova A."/>
            <person name="Omelchenko D."/>
            <person name="Novikova G."/>
            <person name="Obukhova E."/>
            <person name="Bogdanov V."/>
            <person name="Penin A."/>
            <person name="Logacheva M."/>
        </authorList>
    </citation>
    <scope>NUCLEOTIDE SEQUENCE</scope>
    <source>
        <strain evidence="5">Hsosn_3</strain>
        <tissue evidence="5">Leaf</tissue>
    </source>
</reference>
<comment type="pathway">
    <text evidence="1">Secondary metabolite biosynthesis; terpenoid biosynthesis.</text>
</comment>
<evidence type="ECO:0000313" key="6">
    <source>
        <dbReference type="Proteomes" id="UP001237642"/>
    </source>
</evidence>
<dbReference type="InterPro" id="IPR050148">
    <property type="entry name" value="Terpene_synthase-like"/>
</dbReference>
<dbReference type="InterPro" id="IPR036965">
    <property type="entry name" value="Terpene_synth_N_sf"/>
</dbReference>
<proteinExistence type="predicted"/>
<comment type="caution">
    <text evidence="5">The sequence shown here is derived from an EMBL/GenBank/DDBJ whole genome shotgun (WGS) entry which is preliminary data.</text>
</comment>
<protein>
    <submittedName>
        <fullName evidence="5">Viridiflorene synthase</fullName>
    </submittedName>
</protein>
<dbReference type="GO" id="GO:0010333">
    <property type="term" value="F:terpene synthase activity"/>
    <property type="evidence" value="ECO:0007669"/>
    <property type="project" value="InterPro"/>
</dbReference>
<dbReference type="GO" id="GO:0016114">
    <property type="term" value="P:terpenoid biosynthetic process"/>
    <property type="evidence" value="ECO:0007669"/>
    <property type="project" value="InterPro"/>
</dbReference>
<feature type="domain" description="Terpene synthase N-terminal" evidence="4">
    <location>
        <begin position="16"/>
        <end position="116"/>
    </location>
</feature>
<dbReference type="EMBL" id="JAUIZM010000005">
    <property type="protein sequence ID" value="KAK1381839.1"/>
    <property type="molecule type" value="Genomic_DNA"/>
</dbReference>
<evidence type="ECO:0000313" key="5">
    <source>
        <dbReference type="EMBL" id="KAK1381839.1"/>
    </source>
</evidence>
<evidence type="ECO:0000259" key="4">
    <source>
        <dbReference type="Pfam" id="PF01397"/>
    </source>
</evidence>
<organism evidence="5 6">
    <name type="scientific">Heracleum sosnowskyi</name>
    <dbReference type="NCBI Taxonomy" id="360622"/>
    <lineage>
        <taxon>Eukaryota</taxon>
        <taxon>Viridiplantae</taxon>
        <taxon>Streptophyta</taxon>
        <taxon>Embryophyta</taxon>
        <taxon>Tracheophyta</taxon>
        <taxon>Spermatophyta</taxon>
        <taxon>Magnoliopsida</taxon>
        <taxon>eudicotyledons</taxon>
        <taxon>Gunneridae</taxon>
        <taxon>Pentapetalae</taxon>
        <taxon>asterids</taxon>
        <taxon>campanulids</taxon>
        <taxon>Apiales</taxon>
        <taxon>Apiaceae</taxon>
        <taxon>Apioideae</taxon>
        <taxon>apioid superclade</taxon>
        <taxon>Tordylieae</taxon>
        <taxon>Tordyliinae</taxon>
        <taxon>Heracleum</taxon>
    </lineage>
</organism>
<accession>A0AAD8IB54</accession>
<dbReference type="InterPro" id="IPR001906">
    <property type="entry name" value="Terpene_synth_N"/>
</dbReference>
<dbReference type="InterPro" id="IPR008930">
    <property type="entry name" value="Terpenoid_cyclase/PrenylTrfase"/>
</dbReference>